<dbReference type="Proteomes" id="UP000828390">
    <property type="component" value="Unassembled WGS sequence"/>
</dbReference>
<feature type="region of interest" description="Disordered" evidence="1">
    <location>
        <begin position="44"/>
        <end position="93"/>
    </location>
</feature>
<evidence type="ECO:0000313" key="2">
    <source>
        <dbReference type="EMBL" id="KAH3782350.1"/>
    </source>
</evidence>
<dbReference type="AlphaFoldDB" id="A0A9D4ELY7"/>
<organism evidence="2 3">
    <name type="scientific">Dreissena polymorpha</name>
    <name type="common">Zebra mussel</name>
    <name type="synonym">Mytilus polymorpha</name>
    <dbReference type="NCBI Taxonomy" id="45954"/>
    <lineage>
        <taxon>Eukaryota</taxon>
        <taxon>Metazoa</taxon>
        <taxon>Spiralia</taxon>
        <taxon>Lophotrochozoa</taxon>
        <taxon>Mollusca</taxon>
        <taxon>Bivalvia</taxon>
        <taxon>Autobranchia</taxon>
        <taxon>Heteroconchia</taxon>
        <taxon>Euheterodonta</taxon>
        <taxon>Imparidentia</taxon>
        <taxon>Neoheterodontei</taxon>
        <taxon>Myida</taxon>
        <taxon>Dreissenoidea</taxon>
        <taxon>Dreissenidae</taxon>
        <taxon>Dreissena</taxon>
    </lineage>
</organism>
<evidence type="ECO:0000313" key="3">
    <source>
        <dbReference type="Proteomes" id="UP000828390"/>
    </source>
</evidence>
<protein>
    <submittedName>
        <fullName evidence="2">Uncharacterized protein</fullName>
    </submittedName>
</protein>
<proteinExistence type="predicted"/>
<keyword evidence="3" id="KW-1185">Reference proteome</keyword>
<reference evidence="2" key="1">
    <citation type="journal article" date="2019" name="bioRxiv">
        <title>The Genome of the Zebra Mussel, Dreissena polymorpha: A Resource for Invasive Species Research.</title>
        <authorList>
            <person name="McCartney M.A."/>
            <person name="Auch B."/>
            <person name="Kono T."/>
            <person name="Mallez S."/>
            <person name="Zhang Y."/>
            <person name="Obille A."/>
            <person name="Becker A."/>
            <person name="Abrahante J.E."/>
            <person name="Garbe J."/>
            <person name="Badalamenti J.P."/>
            <person name="Herman A."/>
            <person name="Mangelson H."/>
            <person name="Liachko I."/>
            <person name="Sullivan S."/>
            <person name="Sone E.D."/>
            <person name="Koren S."/>
            <person name="Silverstein K.A.T."/>
            <person name="Beckman K.B."/>
            <person name="Gohl D.M."/>
        </authorList>
    </citation>
    <scope>NUCLEOTIDE SEQUENCE</scope>
    <source>
        <strain evidence="2">Duluth1</strain>
        <tissue evidence="2">Whole animal</tissue>
    </source>
</reference>
<accession>A0A9D4ELY7</accession>
<gene>
    <name evidence="2" type="ORF">DPMN_160265</name>
</gene>
<reference evidence="2" key="2">
    <citation type="submission" date="2020-11" db="EMBL/GenBank/DDBJ databases">
        <authorList>
            <person name="McCartney M.A."/>
            <person name="Auch B."/>
            <person name="Kono T."/>
            <person name="Mallez S."/>
            <person name="Becker A."/>
            <person name="Gohl D.M."/>
            <person name="Silverstein K.A.T."/>
            <person name="Koren S."/>
            <person name="Bechman K.B."/>
            <person name="Herman A."/>
            <person name="Abrahante J.E."/>
            <person name="Garbe J."/>
        </authorList>
    </citation>
    <scope>NUCLEOTIDE SEQUENCE</scope>
    <source>
        <strain evidence="2">Duluth1</strain>
        <tissue evidence="2">Whole animal</tissue>
    </source>
</reference>
<comment type="caution">
    <text evidence="2">The sequence shown here is derived from an EMBL/GenBank/DDBJ whole genome shotgun (WGS) entry which is preliminary data.</text>
</comment>
<evidence type="ECO:0000256" key="1">
    <source>
        <dbReference type="SAM" id="MobiDB-lite"/>
    </source>
</evidence>
<dbReference type="EMBL" id="JAIWYP010000008">
    <property type="protein sequence ID" value="KAH3782350.1"/>
    <property type="molecule type" value="Genomic_DNA"/>
</dbReference>
<name>A0A9D4ELY7_DREPO</name>
<sequence>MQWNTGYARTSQTGSTVGVIVVAGTTFSLLLSFSDLPHLEGVEPPQTYAAPEGVPKYPFPSGPVPLAERGHTLRPLRPSRPTAPRESTNIISQTQYPFRKHGGVFAIRCTPGLQRFSGYKGLGRSA</sequence>